<dbReference type="SUPFAM" id="SSF56219">
    <property type="entry name" value="DNase I-like"/>
    <property type="match status" value="1"/>
</dbReference>
<comment type="caution">
    <text evidence="2">The sequence shown here is derived from an EMBL/GenBank/DDBJ whole genome shotgun (WGS) entry which is preliminary data.</text>
</comment>
<dbReference type="InterPro" id="IPR036691">
    <property type="entry name" value="Endo/exonu/phosph_ase_sf"/>
</dbReference>
<dbReference type="InterPro" id="IPR000477">
    <property type="entry name" value="RT_dom"/>
</dbReference>
<evidence type="ECO:0000313" key="3">
    <source>
        <dbReference type="Proteomes" id="UP000236291"/>
    </source>
</evidence>
<dbReference type="InterPro" id="IPR005135">
    <property type="entry name" value="Endo/exonuclease/phosphatase"/>
</dbReference>
<dbReference type="Pfam" id="PF13966">
    <property type="entry name" value="zf-RVT"/>
    <property type="match status" value="1"/>
</dbReference>
<reference evidence="2 3" key="2">
    <citation type="journal article" date="2017" name="Front. Plant Sci.">
        <title>Gene Classification and Mining of Molecular Markers Useful in Red Clover (Trifolium pratense) Breeding.</title>
        <authorList>
            <person name="Istvanek J."/>
            <person name="Dluhosova J."/>
            <person name="Dluhos P."/>
            <person name="Patkova L."/>
            <person name="Nedelnik J."/>
            <person name="Repkova J."/>
        </authorList>
    </citation>
    <scope>NUCLEOTIDE SEQUENCE [LARGE SCALE GENOMIC DNA]</scope>
    <source>
        <strain evidence="3">cv. Tatra</strain>
        <tissue evidence="2">Young leaves</tissue>
    </source>
</reference>
<name>A0A2K3MY56_TRIPR</name>
<dbReference type="GO" id="GO:0003824">
    <property type="term" value="F:catalytic activity"/>
    <property type="evidence" value="ECO:0007669"/>
    <property type="project" value="InterPro"/>
</dbReference>
<dbReference type="Proteomes" id="UP000236291">
    <property type="component" value="Unassembled WGS sequence"/>
</dbReference>
<accession>A0A2K3MY56</accession>
<proteinExistence type="predicted"/>
<protein>
    <submittedName>
        <fullName evidence="2">Ribonuclease H</fullName>
    </submittedName>
</protein>
<dbReference type="STRING" id="57577.A0A2K3MY56"/>
<dbReference type="Pfam" id="PF00078">
    <property type="entry name" value="RVT_1"/>
    <property type="match status" value="1"/>
</dbReference>
<dbReference type="PANTHER" id="PTHR33116:SF78">
    <property type="entry name" value="OS12G0587133 PROTEIN"/>
    <property type="match status" value="1"/>
</dbReference>
<evidence type="ECO:0000259" key="1">
    <source>
        <dbReference type="PROSITE" id="PS50878"/>
    </source>
</evidence>
<dbReference type="PANTHER" id="PTHR33116">
    <property type="entry name" value="REVERSE TRANSCRIPTASE ZINC-BINDING DOMAIN-CONTAINING PROTEIN-RELATED-RELATED"/>
    <property type="match status" value="1"/>
</dbReference>
<gene>
    <name evidence="2" type="ORF">L195_g018932</name>
</gene>
<feature type="domain" description="Reverse transcriptase" evidence="1">
    <location>
        <begin position="623"/>
        <end position="901"/>
    </location>
</feature>
<dbReference type="Gene3D" id="3.60.10.10">
    <property type="entry name" value="Endonuclease/exonuclease/phosphatase"/>
    <property type="match status" value="1"/>
</dbReference>
<evidence type="ECO:0000313" key="2">
    <source>
        <dbReference type="EMBL" id="PNX95738.1"/>
    </source>
</evidence>
<dbReference type="ExpressionAtlas" id="A0A2K3MY56">
    <property type="expression patterns" value="baseline"/>
</dbReference>
<feature type="non-terminal residue" evidence="2">
    <location>
        <position position="1"/>
    </location>
</feature>
<dbReference type="CDD" id="cd01650">
    <property type="entry name" value="RT_nLTR_like"/>
    <property type="match status" value="1"/>
</dbReference>
<reference evidence="2 3" key="1">
    <citation type="journal article" date="2014" name="Am. J. Bot.">
        <title>Genome assembly and annotation for red clover (Trifolium pratense; Fabaceae).</title>
        <authorList>
            <person name="Istvanek J."/>
            <person name="Jaros M."/>
            <person name="Krenek A."/>
            <person name="Repkova J."/>
        </authorList>
    </citation>
    <scope>NUCLEOTIDE SEQUENCE [LARGE SCALE GENOMIC DNA]</scope>
    <source>
        <strain evidence="3">cv. Tatra</strain>
        <tissue evidence="2">Young leaves</tissue>
    </source>
</reference>
<sequence>SLSDEDVSRTKEEELPVREKFLNSKKGVSRQIVHQLGKPKCLQFAEAVSKVGDVSRRKKVKGSKVQGGSMKELGSVRRNSTQEKVVGTDEIQLEVVLPSPRLTPPSGVNLIFSDEDRSNHLLLSAEDEEGEFFRESTVLIQAQKAVGFSFKEADGDSQQRLVSMEKRDRRQKETKLEAVSPQLCFSLWGSQDCEWAFLPAEGRSGGILSLWNKVNTSLIFSFTGEGFVGVCLEIGAQNQINFIVNIYAKCDLNSKRRLWKNLLMSKRGFGGGTWCVLGDFNAVYRREDRRGVSDLSVSGLSTEMREFGDFIENMEVSDVPLLGRRFTWFHPNGIAMSCIDKILISAGWLVQWGDVSAWVLDRDVSDHCPVVLKGVHSDWGPKPFRFNNHWLEHKNFKKVVQDEWYKMEVNGWMGFVLKEKLKGLKLCLKVWSKGEFGGLESRIQNLIVDIKDLDMRGEISVLSSQEVNTRKLLFCDLWRLLKSKEASIFQRSRSKWLKEGDANSKYFHGCVKARARRNSITAIKKGNDWLTSPSCIREEVVNFFNNQYSSLEWDRPTLDGVSFPMISEEENYGLAGAFSLTEIEEAVKQSDGSKSPGPDGFNFAFVKEFWEMLKDDVKILFDQFYDNTCIPKCFLSYFVTLIPKVHSPFGLTDFRPISLLGCLYKIISKVLAGRLSRVMNSIVASSQSAFLKGRNLVDGVLVVNEVVDLAKKTGKECLILKVDFEKAYDSVNWGFLEYMLKRFGFCNKWIEWMRACIFAGNLSVLVNGSPTAEISIKQGLKQGDPLAPFLFLLVAEGFGGVMKNAVELNLFKGFSVGRSGLQISHLQYADDTLCIGEASVQNLWTMKAILRGFEMASGLKVNFAKSSLMGVNVSQDFLAVACTFLNCSQGTMPFNYLGLPIGANPRSILTWEPLLDRLRKRLKSWGNKFISLGGRIVMLNSVLNSMPIFFMSFLKMPKKVCKMVVQIQREFLWGGVRGGKKISWVKWKVVCQDKRRGGLGVKDVNLMNLSLLAKWRWRILQSGPSLWKEILITKYGETIKSCLDLERGRYPSNASRWWKDLCSLDSVVESKKWLAESISRKVGNGETTSFWLDKWVGNSTLASLFPRLFSISIDKQSMVSDLGECVNGAWQWNLIWRRRIFEWEKELVEQLFQLLHTAVLSENSDCWVWKPGEGGSFSVRSAYLVLEEELSVQVNCDVQETRTLHQLWSSPAPSKVIAFSWKLLLNSIPTRQNLAHRGVLQQTDSKLCAICVGVDESSVHLFLHCDFASCIWYEIFRWLGLVIVLPANLFQCFDSFIGAAVGKKCRKMFRMIWHTIVWLIWKNRNDVIFSNSSKEVNEVVDDIKQLSWRWSLSRSKINPCMFYEWCMEPLYCFRS</sequence>
<dbReference type="PROSITE" id="PS50878">
    <property type="entry name" value="RT_POL"/>
    <property type="match status" value="1"/>
</dbReference>
<organism evidence="2 3">
    <name type="scientific">Trifolium pratense</name>
    <name type="common">Red clover</name>
    <dbReference type="NCBI Taxonomy" id="57577"/>
    <lineage>
        <taxon>Eukaryota</taxon>
        <taxon>Viridiplantae</taxon>
        <taxon>Streptophyta</taxon>
        <taxon>Embryophyta</taxon>
        <taxon>Tracheophyta</taxon>
        <taxon>Spermatophyta</taxon>
        <taxon>Magnoliopsida</taxon>
        <taxon>eudicotyledons</taxon>
        <taxon>Gunneridae</taxon>
        <taxon>Pentapetalae</taxon>
        <taxon>rosids</taxon>
        <taxon>fabids</taxon>
        <taxon>Fabales</taxon>
        <taxon>Fabaceae</taxon>
        <taxon>Papilionoideae</taxon>
        <taxon>50 kb inversion clade</taxon>
        <taxon>NPAAA clade</taxon>
        <taxon>Hologalegina</taxon>
        <taxon>IRL clade</taxon>
        <taxon>Trifolieae</taxon>
        <taxon>Trifolium</taxon>
    </lineage>
</organism>
<dbReference type="InterPro" id="IPR026960">
    <property type="entry name" value="RVT-Znf"/>
</dbReference>
<dbReference type="EMBL" id="ASHM01013770">
    <property type="protein sequence ID" value="PNX95738.1"/>
    <property type="molecule type" value="Genomic_DNA"/>
</dbReference>
<dbReference type="Pfam" id="PF03372">
    <property type="entry name" value="Exo_endo_phos"/>
    <property type="match status" value="1"/>
</dbReference>